<dbReference type="GO" id="GO:0004497">
    <property type="term" value="F:monooxygenase activity"/>
    <property type="evidence" value="ECO:0007669"/>
    <property type="project" value="UniProtKB-KW"/>
</dbReference>
<evidence type="ECO:0000256" key="1">
    <source>
        <dbReference type="ARBA" id="ARBA00010617"/>
    </source>
</evidence>
<dbReference type="InterPro" id="IPR002397">
    <property type="entry name" value="Cyt_P450_B"/>
</dbReference>
<dbReference type="GO" id="GO:0005506">
    <property type="term" value="F:iron ion binding"/>
    <property type="evidence" value="ECO:0007669"/>
    <property type="project" value="InterPro"/>
</dbReference>
<dbReference type="RefSeq" id="WP_189133627.1">
    <property type="nucleotide sequence ID" value="NZ_BMMS01000020.1"/>
</dbReference>
<keyword evidence="9" id="KW-1185">Reference proteome</keyword>
<protein>
    <submittedName>
        <fullName evidence="8">Cytochrome P450 hydroxylase</fullName>
    </submittedName>
</protein>
<evidence type="ECO:0000313" key="8">
    <source>
        <dbReference type="EMBL" id="GGO93306.1"/>
    </source>
</evidence>
<comment type="caution">
    <text evidence="8">The sequence shown here is derived from an EMBL/GenBank/DDBJ whole genome shotgun (WGS) entry which is preliminary data.</text>
</comment>
<sequence length="407" mass="43953">MAPDGITTADLDPFADVAKRDPYPIYARLREAGAAHKIMTPRGSRAWLVVRHAAASAALTDERLVRSIHQDNGTALGWATVPDALRSMVTQHMMNIDPPYHARLRRPVSRPFAPRNVATLAADIARTARRFLDALAEDEVVDVIGDFAKPFSRNVISDVLGIPIDDRDRVFAEIDTATNPAPAGPEAVHSALEALHAYIRRFIGEKIRHPDGGIISTLATNPGDLTAAEVTAAVFILLATGYEAPIHLIGNGVLALIDHPGHAPALQHAPHLVDALVRETLRYDTPIPVSPTRIATTDIRIEDTVVPAGDAVLVCLASANRDERVFPHPDSFDLHRDHAKVLSFSRGVHTCMGSHLATLTGRVGLSALLSRHRAPSLAPGIDRSELLWVDGILIRGLRTLPIAPHPA</sequence>
<evidence type="ECO:0000256" key="4">
    <source>
        <dbReference type="ARBA" id="ARBA00023002"/>
    </source>
</evidence>
<dbReference type="GO" id="GO:0016705">
    <property type="term" value="F:oxidoreductase activity, acting on paired donors, with incorporation or reduction of molecular oxygen"/>
    <property type="evidence" value="ECO:0007669"/>
    <property type="project" value="InterPro"/>
</dbReference>
<keyword evidence="6 7" id="KW-0503">Monooxygenase</keyword>
<dbReference type="FunFam" id="1.10.630.10:FF:000018">
    <property type="entry name" value="Cytochrome P450 monooxygenase"/>
    <property type="match status" value="1"/>
</dbReference>
<dbReference type="AlphaFoldDB" id="A0A917ZST3"/>
<dbReference type="EMBL" id="BMMS01000020">
    <property type="protein sequence ID" value="GGO93306.1"/>
    <property type="molecule type" value="Genomic_DNA"/>
</dbReference>
<gene>
    <name evidence="8" type="ORF">GCM10012280_45530</name>
</gene>
<evidence type="ECO:0000256" key="5">
    <source>
        <dbReference type="ARBA" id="ARBA00023004"/>
    </source>
</evidence>
<evidence type="ECO:0000313" key="9">
    <source>
        <dbReference type="Proteomes" id="UP000641932"/>
    </source>
</evidence>
<name>A0A917ZST3_9ACTN</name>
<dbReference type="PROSITE" id="PS00086">
    <property type="entry name" value="CYTOCHROME_P450"/>
    <property type="match status" value="1"/>
</dbReference>
<accession>A0A917ZST3</accession>
<evidence type="ECO:0000256" key="7">
    <source>
        <dbReference type="RuleBase" id="RU000461"/>
    </source>
</evidence>
<organism evidence="8 9">
    <name type="scientific">Wenjunlia tyrosinilytica</name>
    <dbReference type="NCBI Taxonomy" id="1544741"/>
    <lineage>
        <taxon>Bacteria</taxon>
        <taxon>Bacillati</taxon>
        <taxon>Actinomycetota</taxon>
        <taxon>Actinomycetes</taxon>
        <taxon>Kitasatosporales</taxon>
        <taxon>Streptomycetaceae</taxon>
        <taxon>Wenjunlia</taxon>
    </lineage>
</organism>
<keyword evidence="4 7" id="KW-0560">Oxidoreductase</keyword>
<comment type="similarity">
    <text evidence="1 7">Belongs to the cytochrome P450 family.</text>
</comment>
<evidence type="ECO:0000256" key="6">
    <source>
        <dbReference type="ARBA" id="ARBA00023033"/>
    </source>
</evidence>
<dbReference type="Pfam" id="PF00067">
    <property type="entry name" value="p450"/>
    <property type="match status" value="1"/>
</dbReference>
<dbReference type="InterPro" id="IPR001128">
    <property type="entry name" value="Cyt_P450"/>
</dbReference>
<dbReference type="PRINTS" id="PR00359">
    <property type="entry name" value="BP450"/>
</dbReference>
<dbReference type="Proteomes" id="UP000641932">
    <property type="component" value="Unassembled WGS sequence"/>
</dbReference>
<evidence type="ECO:0000256" key="2">
    <source>
        <dbReference type="ARBA" id="ARBA00022617"/>
    </source>
</evidence>
<dbReference type="SUPFAM" id="SSF48264">
    <property type="entry name" value="Cytochrome P450"/>
    <property type="match status" value="1"/>
</dbReference>
<evidence type="ECO:0000256" key="3">
    <source>
        <dbReference type="ARBA" id="ARBA00022723"/>
    </source>
</evidence>
<reference evidence="8" key="1">
    <citation type="journal article" date="2014" name="Int. J. Syst. Evol. Microbiol.">
        <title>Complete genome sequence of Corynebacterium casei LMG S-19264T (=DSM 44701T), isolated from a smear-ripened cheese.</title>
        <authorList>
            <consortium name="US DOE Joint Genome Institute (JGI-PGF)"/>
            <person name="Walter F."/>
            <person name="Albersmeier A."/>
            <person name="Kalinowski J."/>
            <person name="Ruckert C."/>
        </authorList>
    </citation>
    <scope>NUCLEOTIDE SEQUENCE</scope>
    <source>
        <strain evidence="8">CGMCC 4.7201</strain>
    </source>
</reference>
<dbReference type="PANTHER" id="PTHR46696">
    <property type="entry name" value="P450, PUTATIVE (EUROFUNG)-RELATED"/>
    <property type="match status" value="1"/>
</dbReference>
<reference evidence="8" key="2">
    <citation type="submission" date="2020-09" db="EMBL/GenBank/DDBJ databases">
        <authorList>
            <person name="Sun Q."/>
            <person name="Zhou Y."/>
        </authorList>
    </citation>
    <scope>NUCLEOTIDE SEQUENCE</scope>
    <source>
        <strain evidence="8">CGMCC 4.7201</strain>
    </source>
</reference>
<keyword evidence="5 7" id="KW-0408">Iron</keyword>
<dbReference type="PANTHER" id="PTHR46696:SF1">
    <property type="entry name" value="CYTOCHROME P450 YJIB-RELATED"/>
    <property type="match status" value="1"/>
</dbReference>
<proteinExistence type="inferred from homology"/>
<dbReference type="Gene3D" id="1.10.630.10">
    <property type="entry name" value="Cytochrome P450"/>
    <property type="match status" value="1"/>
</dbReference>
<keyword evidence="3 7" id="KW-0479">Metal-binding</keyword>
<dbReference type="InterPro" id="IPR017972">
    <property type="entry name" value="Cyt_P450_CS"/>
</dbReference>
<keyword evidence="2 7" id="KW-0349">Heme</keyword>
<dbReference type="GO" id="GO:0020037">
    <property type="term" value="F:heme binding"/>
    <property type="evidence" value="ECO:0007669"/>
    <property type="project" value="InterPro"/>
</dbReference>
<dbReference type="InterPro" id="IPR036396">
    <property type="entry name" value="Cyt_P450_sf"/>
</dbReference>